<name>A0AAD7SES1_9TELE</name>
<reference evidence="2" key="1">
    <citation type="journal article" date="2023" name="Science">
        <title>Genome structures resolve the early diversification of teleost fishes.</title>
        <authorList>
            <person name="Parey E."/>
            <person name="Louis A."/>
            <person name="Montfort J."/>
            <person name="Bouchez O."/>
            <person name="Roques C."/>
            <person name="Iampietro C."/>
            <person name="Lluch J."/>
            <person name="Castinel A."/>
            <person name="Donnadieu C."/>
            <person name="Desvignes T."/>
            <person name="Floi Bucao C."/>
            <person name="Jouanno E."/>
            <person name="Wen M."/>
            <person name="Mejri S."/>
            <person name="Dirks R."/>
            <person name="Jansen H."/>
            <person name="Henkel C."/>
            <person name="Chen W.J."/>
            <person name="Zahm M."/>
            <person name="Cabau C."/>
            <person name="Klopp C."/>
            <person name="Thompson A.W."/>
            <person name="Robinson-Rechavi M."/>
            <person name="Braasch I."/>
            <person name="Lecointre G."/>
            <person name="Bobe J."/>
            <person name="Postlethwait J.H."/>
            <person name="Berthelot C."/>
            <person name="Roest Crollius H."/>
            <person name="Guiguen Y."/>
        </authorList>
    </citation>
    <scope>NUCLEOTIDE SEQUENCE</scope>
    <source>
        <strain evidence="2">NC1722</strain>
    </source>
</reference>
<accession>A0AAD7SES1</accession>
<evidence type="ECO:0000256" key="1">
    <source>
        <dbReference type="SAM" id="MobiDB-lite"/>
    </source>
</evidence>
<feature type="region of interest" description="Disordered" evidence="1">
    <location>
        <begin position="121"/>
        <end position="140"/>
    </location>
</feature>
<comment type="caution">
    <text evidence="2">The sequence shown here is derived from an EMBL/GenBank/DDBJ whole genome shotgun (WGS) entry which is preliminary data.</text>
</comment>
<feature type="region of interest" description="Disordered" evidence="1">
    <location>
        <begin position="152"/>
        <end position="187"/>
    </location>
</feature>
<proteinExistence type="predicted"/>
<dbReference type="Proteomes" id="UP001221898">
    <property type="component" value="Unassembled WGS sequence"/>
</dbReference>
<protein>
    <submittedName>
        <fullName evidence="2">Uncharacterized protein</fullName>
    </submittedName>
</protein>
<dbReference type="EMBL" id="JAINUG010000072">
    <property type="protein sequence ID" value="KAJ8401252.1"/>
    <property type="molecule type" value="Genomic_DNA"/>
</dbReference>
<organism evidence="2 3">
    <name type="scientific">Aldrovandia affinis</name>
    <dbReference type="NCBI Taxonomy" id="143900"/>
    <lineage>
        <taxon>Eukaryota</taxon>
        <taxon>Metazoa</taxon>
        <taxon>Chordata</taxon>
        <taxon>Craniata</taxon>
        <taxon>Vertebrata</taxon>
        <taxon>Euteleostomi</taxon>
        <taxon>Actinopterygii</taxon>
        <taxon>Neopterygii</taxon>
        <taxon>Teleostei</taxon>
        <taxon>Notacanthiformes</taxon>
        <taxon>Halosauridae</taxon>
        <taxon>Aldrovandia</taxon>
    </lineage>
</organism>
<gene>
    <name evidence="2" type="ORF">AAFF_G00388340</name>
</gene>
<evidence type="ECO:0000313" key="3">
    <source>
        <dbReference type="Proteomes" id="UP001221898"/>
    </source>
</evidence>
<dbReference type="AlphaFoldDB" id="A0AAD7SES1"/>
<sequence>MSPSRPCLRTPRLSAYNQKEGLLDVKSRDVQISGYTNIYLLLLPVTWHRQEKWTPEQWAARIDSVRAAECVQPFEEVPGVRPVTKPVSAAAFPPSGLNEVPLSSQQPRLCDQAQAPVVTASSGLRPPVCPEGPGRQVPKLDLGREDNIKHFRQSGLSAPPRPAPPCGSSAAVRRTPPPSKHSPDKTASVYYKMKKRGKGVGRRSLGEQVVAASPSEAIAKERILASSRVPPKSCIWPHCEEATAALLMAPLQLPPYPVSPFAS</sequence>
<evidence type="ECO:0000313" key="2">
    <source>
        <dbReference type="EMBL" id="KAJ8401252.1"/>
    </source>
</evidence>
<keyword evidence="3" id="KW-1185">Reference proteome</keyword>